<dbReference type="Gene3D" id="1.10.287.130">
    <property type="match status" value="1"/>
</dbReference>
<dbReference type="SUPFAM" id="SSF52540">
    <property type="entry name" value="P-loop containing nucleoside triphosphate hydrolases"/>
    <property type="match status" value="1"/>
</dbReference>
<dbReference type="GO" id="GO:0016787">
    <property type="term" value="F:hydrolase activity"/>
    <property type="evidence" value="ECO:0007669"/>
    <property type="project" value="UniProtKB-KW"/>
</dbReference>
<dbReference type="InterPro" id="IPR027417">
    <property type="entry name" value="P-loop_NTPase"/>
</dbReference>
<dbReference type="PANTHER" id="PTHR23408">
    <property type="entry name" value="METHYLMALONYL-COA MUTASE"/>
    <property type="match status" value="1"/>
</dbReference>
<reference evidence="2 3" key="1">
    <citation type="submission" date="2023-07" db="EMBL/GenBank/DDBJ databases">
        <title>Bacillus lucianemedeirus sp. nov, a new species isolated from an immunobiological production facility.</title>
        <authorList>
            <person name="Costa L.V."/>
            <person name="Miranda R.V.S.L."/>
            <person name="Brandao M.L.L."/>
            <person name="Reis C.M.F."/>
            <person name="Frazao A.M."/>
            <person name="Cruz F.V."/>
            <person name="Baio P.V.P."/>
            <person name="Veras J.F.C."/>
            <person name="Ramos J.N."/>
            <person name="Vieira V."/>
        </authorList>
    </citation>
    <scope>NUCLEOTIDE SEQUENCE [LARGE SCALE GENOMIC DNA]</scope>
    <source>
        <strain evidence="2 3">B190/17</strain>
    </source>
</reference>
<evidence type="ECO:0000313" key="3">
    <source>
        <dbReference type="Proteomes" id="UP001619911"/>
    </source>
</evidence>
<comment type="similarity">
    <text evidence="1">Belongs to the SIMIBI class G3E GTPase family. ArgK/MeaB subfamily.</text>
</comment>
<dbReference type="Gene3D" id="1.20.5.170">
    <property type="match status" value="1"/>
</dbReference>
<dbReference type="EMBL" id="JAUIYO010000001">
    <property type="protein sequence ID" value="MFK2824298.1"/>
    <property type="molecule type" value="Genomic_DNA"/>
</dbReference>
<gene>
    <name evidence="2" type="primary">meaB</name>
    <name evidence="2" type="ORF">QYG89_01135</name>
</gene>
<evidence type="ECO:0000256" key="1">
    <source>
        <dbReference type="ARBA" id="ARBA00009625"/>
    </source>
</evidence>
<evidence type="ECO:0000313" key="2">
    <source>
        <dbReference type="EMBL" id="MFK2824298.1"/>
    </source>
</evidence>
<dbReference type="PANTHER" id="PTHR23408:SF3">
    <property type="entry name" value="METHYLMALONIC ACIDURIA TYPE A PROTEIN, MITOCHONDRIAL"/>
    <property type="match status" value="1"/>
</dbReference>
<keyword evidence="2" id="KW-0378">Hydrolase</keyword>
<sequence length="375" mass="41858">MMDKNEHSNIEENSESALHVLKGITSSHDGFTSSQKKRFQKKEETLPDVYELAGKVRAGERKDLAKAITFIESNLNSHYTYGQELLQQLLPYTGESIRIGVTGVPGAGKSTFIEVLGYMLCENGLKTAVMAIDPSSSISGGSILGDKTRMEELAKHPNAFIRPSPSGGTLGGVHRKTRETMLLCEAAGFQVILIETVGVGQGEFTVRSMVDFFLLMTLTGAGDDLQGIKKGIMELADAIVVNKADGENKQLAEKTKREFNQILRMIQPATRGWETKAFTCSAIQKEGINELWGVIQEFEGKMKESGMFEERRRLQTKEWLHTLIMEQLKMNFYNHSYVMTHLDDMETKAMSGEITPAQAVSDLFTNVYRHKEPFE</sequence>
<organism evidence="2 3">
    <name type="scientific">Bacillus lumedeiriae</name>
    <dbReference type="NCBI Taxonomy" id="3058829"/>
    <lineage>
        <taxon>Bacteria</taxon>
        <taxon>Bacillati</taxon>
        <taxon>Bacillota</taxon>
        <taxon>Bacilli</taxon>
        <taxon>Bacillales</taxon>
        <taxon>Bacillaceae</taxon>
        <taxon>Bacillus</taxon>
    </lineage>
</organism>
<dbReference type="Pfam" id="PF03308">
    <property type="entry name" value="MeaB"/>
    <property type="match status" value="1"/>
</dbReference>
<accession>A0ABW8I488</accession>
<dbReference type="EC" id="3.6.5.-" evidence="2"/>
<protein>
    <submittedName>
        <fullName evidence="2">Methylmalonyl Co-A mutase-associated GTPase MeaB</fullName>
        <ecNumber evidence="2">3.6.5.-</ecNumber>
    </submittedName>
</protein>
<dbReference type="NCBIfam" id="NF006958">
    <property type="entry name" value="PRK09435.1"/>
    <property type="match status" value="1"/>
</dbReference>
<dbReference type="Proteomes" id="UP001619911">
    <property type="component" value="Unassembled WGS sequence"/>
</dbReference>
<dbReference type="NCBIfam" id="TIGR00750">
    <property type="entry name" value="lao"/>
    <property type="match status" value="1"/>
</dbReference>
<proteinExistence type="inferred from homology"/>
<dbReference type="CDD" id="cd03114">
    <property type="entry name" value="MMAA-like"/>
    <property type="match status" value="1"/>
</dbReference>
<dbReference type="InterPro" id="IPR005129">
    <property type="entry name" value="GTPase_ArgK"/>
</dbReference>
<name>A0ABW8I488_9BACI</name>
<dbReference type="Gene3D" id="3.40.50.300">
    <property type="entry name" value="P-loop containing nucleotide triphosphate hydrolases"/>
    <property type="match status" value="1"/>
</dbReference>
<dbReference type="RefSeq" id="WP_404313790.1">
    <property type="nucleotide sequence ID" value="NZ_JAUIYO010000001.1"/>
</dbReference>
<keyword evidence="3" id="KW-1185">Reference proteome</keyword>
<comment type="caution">
    <text evidence="2">The sequence shown here is derived from an EMBL/GenBank/DDBJ whole genome shotgun (WGS) entry which is preliminary data.</text>
</comment>